<sequence>MWILALEAILALSLFIFLVWWTLPRKKNKPLEQLDNNKDEKK</sequence>
<feature type="transmembrane region" description="Helical" evidence="1">
    <location>
        <begin position="6"/>
        <end position="23"/>
    </location>
</feature>
<protein>
    <submittedName>
        <fullName evidence="2">Uncharacterized protein</fullName>
    </submittedName>
</protein>
<proteinExistence type="predicted"/>
<name>A0A1I7FIR2_9PROT</name>
<dbReference type="AlphaFoldDB" id="A0A1I7FIR2"/>
<keyword evidence="1" id="KW-0472">Membrane</keyword>
<keyword evidence="1" id="KW-1133">Transmembrane helix</keyword>
<evidence type="ECO:0000256" key="1">
    <source>
        <dbReference type="SAM" id="Phobius"/>
    </source>
</evidence>
<evidence type="ECO:0000313" key="3">
    <source>
        <dbReference type="Proteomes" id="UP000183926"/>
    </source>
</evidence>
<evidence type="ECO:0000313" key="2">
    <source>
        <dbReference type="EMBL" id="SFU36092.1"/>
    </source>
</evidence>
<dbReference type="Proteomes" id="UP000183926">
    <property type="component" value="Unassembled WGS sequence"/>
</dbReference>
<gene>
    <name evidence="2" type="ORF">SAMN05216339_101525</name>
</gene>
<keyword evidence="1" id="KW-0812">Transmembrane</keyword>
<dbReference type="EMBL" id="FPBL01000001">
    <property type="protein sequence ID" value="SFU36092.1"/>
    <property type="molecule type" value="Genomic_DNA"/>
</dbReference>
<reference evidence="2 3" key="1">
    <citation type="submission" date="2016-10" db="EMBL/GenBank/DDBJ databases">
        <authorList>
            <person name="de Groot N.N."/>
        </authorList>
    </citation>
    <scope>NUCLEOTIDE SEQUENCE [LARGE SCALE GENOMIC DNA]</scope>
    <source>
        <strain evidence="2 3">Nm24</strain>
    </source>
</reference>
<accession>A0A1I7FIR2</accession>
<organism evidence="2 3">
    <name type="scientific">Nitrosomonas eutropha</name>
    <dbReference type="NCBI Taxonomy" id="916"/>
    <lineage>
        <taxon>Bacteria</taxon>
        <taxon>Pseudomonadati</taxon>
        <taxon>Pseudomonadota</taxon>
        <taxon>Betaproteobacteria</taxon>
        <taxon>Nitrosomonadales</taxon>
        <taxon>Nitrosomonadaceae</taxon>
        <taxon>Nitrosomonas</taxon>
    </lineage>
</organism>